<evidence type="ECO:0000256" key="3">
    <source>
        <dbReference type="ARBA" id="ARBA00022989"/>
    </source>
</evidence>
<sequence>GLIFASLMWVISSSGSMMLLTVYGGYLCILRAQRYMQRQKQLEAQNESAASETIKD</sequence>
<protein>
    <submittedName>
        <fullName evidence="7">Cytochrome c oxidase assembly factor COX14</fullName>
    </submittedName>
</protein>
<dbReference type="GO" id="GO:0031966">
    <property type="term" value="C:mitochondrial membrane"/>
    <property type="evidence" value="ECO:0007669"/>
    <property type="project" value="UniProtKB-SubCell"/>
</dbReference>
<dbReference type="PANTHER" id="PTHR36684">
    <property type="entry name" value="CYTOCHROME C OXIDASE ASSEMBLY PROTEIN COX14"/>
    <property type="match status" value="1"/>
</dbReference>
<keyword evidence="3 6" id="KW-1133">Transmembrane helix</keyword>
<evidence type="ECO:0000256" key="1">
    <source>
        <dbReference type="ARBA" id="ARBA00004304"/>
    </source>
</evidence>
<keyword evidence="4" id="KW-0496">Mitochondrion</keyword>
<evidence type="ECO:0000256" key="6">
    <source>
        <dbReference type="SAM" id="Phobius"/>
    </source>
</evidence>
<evidence type="ECO:0000256" key="2">
    <source>
        <dbReference type="ARBA" id="ARBA00022692"/>
    </source>
</evidence>
<dbReference type="Ensembl" id="ENSSANT00000100052.1">
    <property type="protein sequence ID" value="ENSSANP00000094215.1"/>
    <property type="gene ID" value="ENSSANG00000046443.1"/>
</dbReference>
<reference evidence="7" key="2">
    <citation type="submission" date="2025-09" db="UniProtKB">
        <authorList>
            <consortium name="Ensembl"/>
        </authorList>
    </citation>
    <scope>IDENTIFICATION</scope>
</reference>
<evidence type="ECO:0000256" key="4">
    <source>
        <dbReference type="ARBA" id="ARBA00023128"/>
    </source>
</evidence>
<keyword evidence="2 6" id="KW-0812">Transmembrane</keyword>
<feature type="transmembrane region" description="Helical" evidence="6">
    <location>
        <begin position="6"/>
        <end position="30"/>
    </location>
</feature>
<comment type="subcellular location">
    <subcellularLocation>
        <location evidence="1">Mitochondrion membrane</location>
        <topology evidence="1">Single-pass membrane protein</topology>
    </subcellularLocation>
</comment>
<name>A0A671SDA0_9TELE</name>
<evidence type="ECO:0000313" key="8">
    <source>
        <dbReference type="Proteomes" id="UP000472260"/>
    </source>
</evidence>
<evidence type="ECO:0000313" key="7">
    <source>
        <dbReference type="Ensembl" id="ENSSANP00000094215.1"/>
    </source>
</evidence>
<keyword evidence="5 6" id="KW-0472">Membrane</keyword>
<dbReference type="PANTHER" id="PTHR36684:SF1">
    <property type="entry name" value="CYTOCHROME C OXIDASE ASSEMBLY PROTEIN COX14"/>
    <property type="match status" value="1"/>
</dbReference>
<evidence type="ECO:0000256" key="5">
    <source>
        <dbReference type="ARBA" id="ARBA00023136"/>
    </source>
</evidence>
<proteinExistence type="predicted"/>
<keyword evidence="8" id="KW-1185">Reference proteome</keyword>
<dbReference type="Proteomes" id="UP000472260">
    <property type="component" value="Unassembled WGS sequence"/>
</dbReference>
<dbReference type="InterPro" id="IPR029208">
    <property type="entry name" value="COX14"/>
</dbReference>
<accession>A0A671SDA0</accession>
<dbReference type="AlphaFoldDB" id="A0A671SDA0"/>
<organism evidence="7 8">
    <name type="scientific">Sinocyclocheilus anshuiensis</name>
    <dbReference type="NCBI Taxonomy" id="1608454"/>
    <lineage>
        <taxon>Eukaryota</taxon>
        <taxon>Metazoa</taxon>
        <taxon>Chordata</taxon>
        <taxon>Craniata</taxon>
        <taxon>Vertebrata</taxon>
        <taxon>Euteleostomi</taxon>
        <taxon>Actinopterygii</taxon>
        <taxon>Neopterygii</taxon>
        <taxon>Teleostei</taxon>
        <taxon>Ostariophysi</taxon>
        <taxon>Cypriniformes</taxon>
        <taxon>Cyprinidae</taxon>
        <taxon>Cyprininae</taxon>
        <taxon>Sinocyclocheilus</taxon>
    </lineage>
</organism>
<reference evidence="7" key="1">
    <citation type="submission" date="2025-08" db="UniProtKB">
        <authorList>
            <consortium name="Ensembl"/>
        </authorList>
    </citation>
    <scope>IDENTIFICATION</scope>
</reference>